<proteinExistence type="predicted"/>
<protein>
    <submittedName>
        <fullName evidence="1">Uncharacterized protein</fullName>
    </submittedName>
</protein>
<accession>A0A3M7PYW9</accession>
<evidence type="ECO:0000313" key="2">
    <source>
        <dbReference type="Proteomes" id="UP000276133"/>
    </source>
</evidence>
<comment type="caution">
    <text evidence="1">The sequence shown here is derived from an EMBL/GenBank/DDBJ whole genome shotgun (WGS) entry which is preliminary data.</text>
</comment>
<name>A0A3M7PYW9_BRAPC</name>
<evidence type="ECO:0000313" key="1">
    <source>
        <dbReference type="EMBL" id="RNA04059.1"/>
    </source>
</evidence>
<sequence>MERNKLKNHHHHDQKQQEICSKFDLTCETLKSIALCEYKSRTRGIAISALNCGIVNGYRELFGSENNIIENYENEIPKFLIYDDGCHLK</sequence>
<keyword evidence="2" id="KW-1185">Reference proteome</keyword>
<gene>
    <name evidence="1" type="ORF">BpHYR1_038171</name>
</gene>
<dbReference type="EMBL" id="REGN01008247">
    <property type="protein sequence ID" value="RNA04059.1"/>
    <property type="molecule type" value="Genomic_DNA"/>
</dbReference>
<reference evidence="1 2" key="1">
    <citation type="journal article" date="2018" name="Sci. Rep.">
        <title>Genomic signatures of local adaptation to the degree of environmental predictability in rotifers.</title>
        <authorList>
            <person name="Franch-Gras L."/>
            <person name="Hahn C."/>
            <person name="Garcia-Roger E.M."/>
            <person name="Carmona M.J."/>
            <person name="Serra M."/>
            <person name="Gomez A."/>
        </authorList>
    </citation>
    <scope>NUCLEOTIDE SEQUENCE [LARGE SCALE GENOMIC DNA]</scope>
    <source>
        <strain evidence="1">HYR1</strain>
    </source>
</reference>
<dbReference type="Proteomes" id="UP000276133">
    <property type="component" value="Unassembled WGS sequence"/>
</dbReference>
<organism evidence="1 2">
    <name type="scientific">Brachionus plicatilis</name>
    <name type="common">Marine rotifer</name>
    <name type="synonym">Brachionus muelleri</name>
    <dbReference type="NCBI Taxonomy" id="10195"/>
    <lineage>
        <taxon>Eukaryota</taxon>
        <taxon>Metazoa</taxon>
        <taxon>Spiralia</taxon>
        <taxon>Gnathifera</taxon>
        <taxon>Rotifera</taxon>
        <taxon>Eurotatoria</taxon>
        <taxon>Monogononta</taxon>
        <taxon>Pseudotrocha</taxon>
        <taxon>Ploima</taxon>
        <taxon>Brachionidae</taxon>
        <taxon>Brachionus</taxon>
    </lineage>
</organism>
<dbReference type="AlphaFoldDB" id="A0A3M7PYW9"/>
<dbReference type="OrthoDB" id="10068086at2759"/>